<reference evidence="1 2" key="1">
    <citation type="submission" date="2017-03" db="EMBL/GenBank/DDBJ databases">
        <title>Draft Genome sequence of Marispirochaeta sp. strain JC444.</title>
        <authorList>
            <person name="Shivani Y."/>
            <person name="Subhash Y."/>
            <person name="Sasikala C."/>
            <person name="Ramana C."/>
        </authorList>
    </citation>
    <scope>NUCLEOTIDE SEQUENCE [LARGE SCALE GENOMIC DNA]</scope>
    <source>
        <strain evidence="1 2">JC444</strain>
    </source>
</reference>
<dbReference type="AlphaFoldDB" id="A0A1Y1RZN9"/>
<evidence type="ECO:0000313" key="1">
    <source>
        <dbReference type="EMBL" id="ORC36217.1"/>
    </source>
</evidence>
<accession>A0A1Y1RZN9</accession>
<organism evidence="1 2">
    <name type="scientific">Marispirochaeta aestuarii</name>
    <dbReference type="NCBI Taxonomy" id="1963862"/>
    <lineage>
        <taxon>Bacteria</taxon>
        <taxon>Pseudomonadati</taxon>
        <taxon>Spirochaetota</taxon>
        <taxon>Spirochaetia</taxon>
        <taxon>Spirochaetales</taxon>
        <taxon>Spirochaetaceae</taxon>
        <taxon>Marispirochaeta</taxon>
    </lineage>
</organism>
<name>A0A1Y1RZN9_9SPIO</name>
<dbReference type="EMBL" id="MWQY01000006">
    <property type="protein sequence ID" value="ORC36217.1"/>
    <property type="molecule type" value="Genomic_DNA"/>
</dbReference>
<dbReference type="STRING" id="1963862.B4O97_06395"/>
<keyword evidence="2" id="KW-1185">Reference proteome</keyword>
<protein>
    <submittedName>
        <fullName evidence="1">Uncharacterized protein</fullName>
    </submittedName>
</protein>
<sequence length="263" mass="30092">MNREIENHLYAILHPNSALIASQYWPEQLSTHYTSGPTRHYEGKVIFAEVDPEFRHPYFNIEEAMAELEPHEDGRPKATKFISSYRVLEHLDFAALKKLYLSTPEGYCIGLDEAPYVPDKKPESLRIYAEIDPMQMLVLSTYNFAEFGKFLTDPLNPVGAPKFLYADLNLDLEDFLLRLEENPFLPPPIPGLHPAILRDAINELRTVSYKENKGLSLNSYLDGIPYKLIGKGFMFASAEALKYFPMPSAQDIEKRSMKFARAL</sequence>
<gene>
    <name evidence="1" type="ORF">B4O97_06395</name>
</gene>
<evidence type="ECO:0000313" key="2">
    <source>
        <dbReference type="Proteomes" id="UP000192343"/>
    </source>
</evidence>
<dbReference type="OrthoDB" id="369556at2"/>
<dbReference type="Proteomes" id="UP000192343">
    <property type="component" value="Unassembled WGS sequence"/>
</dbReference>
<dbReference type="RefSeq" id="WP_083049326.1">
    <property type="nucleotide sequence ID" value="NZ_MWQY01000006.1"/>
</dbReference>
<proteinExistence type="predicted"/>
<comment type="caution">
    <text evidence="1">The sequence shown here is derived from an EMBL/GenBank/DDBJ whole genome shotgun (WGS) entry which is preliminary data.</text>
</comment>